<dbReference type="AlphaFoldDB" id="Q022H1"/>
<proteinExistence type="predicted"/>
<dbReference type="KEGG" id="sus:Acid_3152"/>
<protein>
    <submittedName>
        <fullName evidence="1">Uncharacterized protein</fullName>
    </submittedName>
</protein>
<name>Q022H1_SOLUE</name>
<dbReference type="eggNOG" id="ENOG50334J2">
    <property type="taxonomic scope" value="Bacteria"/>
</dbReference>
<accession>Q022H1</accession>
<reference evidence="1" key="1">
    <citation type="submission" date="2006-10" db="EMBL/GenBank/DDBJ databases">
        <title>Complete sequence of Solibacter usitatus Ellin6076.</title>
        <authorList>
            <consortium name="US DOE Joint Genome Institute"/>
            <person name="Copeland A."/>
            <person name="Lucas S."/>
            <person name="Lapidus A."/>
            <person name="Barry K."/>
            <person name="Detter J.C."/>
            <person name="Glavina del Rio T."/>
            <person name="Hammon N."/>
            <person name="Israni S."/>
            <person name="Dalin E."/>
            <person name="Tice H."/>
            <person name="Pitluck S."/>
            <person name="Thompson L.S."/>
            <person name="Brettin T."/>
            <person name="Bruce D."/>
            <person name="Han C."/>
            <person name="Tapia R."/>
            <person name="Gilna P."/>
            <person name="Schmutz J."/>
            <person name="Larimer F."/>
            <person name="Land M."/>
            <person name="Hauser L."/>
            <person name="Kyrpides N."/>
            <person name="Mikhailova N."/>
            <person name="Janssen P.H."/>
            <person name="Kuske C.R."/>
            <person name="Richardson P."/>
        </authorList>
    </citation>
    <scope>NUCLEOTIDE SEQUENCE</scope>
    <source>
        <strain evidence="1">Ellin6076</strain>
    </source>
</reference>
<gene>
    <name evidence="1" type="ordered locus">Acid_3152</name>
</gene>
<dbReference type="OrthoDB" id="8944720at2"/>
<dbReference type="HOGENOM" id="CLU_1544731_0_0_0"/>
<organism evidence="1">
    <name type="scientific">Solibacter usitatus (strain Ellin6076)</name>
    <dbReference type="NCBI Taxonomy" id="234267"/>
    <lineage>
        <taxon>Bacteria</taxon>
        <taxon>Pseudomonadati</taxon>
        <taxon>Acidobacteriota</taxon>
        <taxon>Terriglobia</taxon>
        <taxon>Bryobacterales</taxon>
        <taxon>Solibacteraceae</taxon>
        <taxon>Candidatus Solibacter</taxon>
    </lineage>
</organism>
<evidence type="ECO:0000313" key="1">
    <source>
        <dbReference type="EMBL" id="ABJ84129.1"/>
    </source>
</evidence>
<sequence length="184" mass="20747">MTEDQIRKLKFDGWPLPDDYLTELGRISSLWGLLDSFLEMCLGKLAGYNDVNDPAPFILLAHTNFPQRLDMLGALCEHLAPMYPELAGYPQVRSSIKAAQKLRNKFVHNNMGIDESKSEVRMGLGSARGTLKFSSEAVKLTDLRKTSMTIHQAHCDLYALVLKRKMPPIWERPDGLSKIANSEQ</sequence>
<dbReference type="InParanoid" id="Q022H1"/>
<dbReference type="EMBL" id="CP000473">
    <property type="protein sequence ID" value="ABJ84129.1"/>
    <property type="molecule type" value="Genomic_DNA"/>
</dbReference>